<evidence type="ECO:0000313" key="1">
    <source>
        <dbReference type="EMBL" id="TVM19465.1"/>
    </source>
</evidence>
<dbReference type="SUPFAM" id="SSF49478">
    <property type="entry name" value="Cna protein B-type domain"/>
    <property type="match status" value="1"/>
</dbReference>
<protein>
    <recommendedName>
        <fullName evidence="3">Carboxypeptidase regulatory-like domain-containing protein</fullName>
    </recommendedName>
</protein>
<dbReference type="EMBL" id="QMIE01000002">
    <property type="protein sequence ID" value="TVM19465.1"/>
    <property type="molecule type" value="Genomic_DNA"/>
</dbReference>
<name>A0A7M3MJ83_9BACT</name>
<comment type="caution">
    <text evidence="1">The sequence shown here is derived from an EMBL/GenBank/DDBJ whole genome shotgun (WGS) entry which is preliminary data.</text>
</comment>
<dbReference type="OrthoDB" id="9822312at2"/>
<dbReference type="Proteomes" id="UP000448292">
    <property type="component" value="Unassembled WGS sequence"/>
</dbReference>
<sequence>MTDPARNTLIEFIGPDESRTPFLSLEKVEDAAPGVFRVYASSRNYALRSSHSTPRRTAAQDIMRVRELLVFDGSRMERLRYPLAGQLRHRWLGNQGPSVIFPGAGGTQAWLESETVGVLEVQYITCFDRWEVQTPHPVAVVATLGDAQTSLLLDPKLPVEAGWIEAISGNWSHEDWDEKDEASDITVRVVNYCSGATVAGADVWLDGAHLRTNSEGEAVFRGVRSGSHSIRAAKAGYIDTNKDTLDNERFTI</sequence>
<reference evidence="1 2" key="1">
    <citation type="submission" date="2018-06" db="EMBL/GenBank/DDBJ databases">
        <title>Complete genome of Desulfovibrio indonesiensis P37SLT.</title>
        <authorList>
            <person name="Crispim J.S."/>
            <person name="Vidigal P.M.P."/>
            <person name="Silva L.C.F."/>
            <person name="Laguardia C.N."/>
            <person name="Araujo L.C."/>
            <person name="Dias R.S."/>
            <person name="Sousa M.P."/>
            <person name="Paula S.O."/>
            <person name="Silva C."/>
        </authorList>
    </citation>
    <scope>NUCLEOTIDE SEQUENCE [LARGE SCALE GENOMIC DNA]</scope>
    <source>
        <strain evidence="1 2">P37SLT</strain>
    </source>
</reference>
<dbReference type="RefSeq" id="WP_144301822.1">
    <property type="nucleotide sequence ID" value="NZ_QMIE01000002.1"/>
</dbReference>
<dbReference type="AlphaFoldDB" id="A0A7M3MJ83"/>
<evidence type="ECO:0008006" key="3">
    <source>
        <dbReference type="Google" id="ProtNLM"/>
    </source>
</evidence>
<keyword evidence="2" id="KW-1185">Reference proteome</keyword>
<proteinExistence type="predicted"/>
<accession>A0A7M3MJ83</accession>
<gene>
    <name evidence="1" type="ORF">DPQ33_03655</name>
</gene>
<evidence type="ECO:0000313" key="2">
    <source>
        <dbReference type="Proteomes" id="UP000448292"/>
    </source>
</evidence>
<organism evidence="1 2">
    <name type="scientific">Oceanidesulfovibrio indonesiensis</name>
    <dbReference type="NCBI Taxonomy" id="54767"/>
    <lineage>
        <taxon>Bacteria</taxon>
        <taxon>Pseudomonadati</taxon>
        <taxon>Thermodesulfobacteriota</taxon>
        <taxon>Desulfovibrionia</taxon>
        <taxon>Desulfovibrionales</taxon>
        <taxon>Desulfovibrionaceae</taxon>
        <taxon>Oceanidesulfovibrio</taxon>
    </lineage>
</organism>